<organism evidence="8 9">
    <name type="scientific">Stylosanthes scabra</name>
    <dbReference type="NCBI Taxonomy" id="79078"/>
    <lineage>
        <taxon>Eukaryota</taxon>
        <taxon>Viridiplantae</taxon>
        <taxon>Streptophyta</taxon>
        <taxon>Embryophyta</taxon>
        <taxon>Tracheophyta</taxon>
        <taxon>Spermatophyta</taxon>
        <taxon>Magnoliopsida</taxon>
        <taxon>eudicotyledons</taxon>
        <taxon>Gunneridae</taxon>
        <taxon>Pentapetalae</taxon>
        <taxon>rosids</taxon>
        <taxon>fabids</taxon>
        <taxon>Fabales</taxon>
        <taxon>Fabaceae</taxon>
        <taxon>Papilionoideae</taxon>
        <taxon>50 kb inversion clade</taxon>
        <taxon>dalbergioids sensu lato</taxon>
        <taxon>Dalbergieae</taxon>
        <taxon>Pterocarpus clade</taxon>
        <taxon>Stylosanthes</taxon>
    </lineage>
</organism>
<dbReference type="EMBL" id="JASCZI010030230">
    <property type="protein sequence ID" value="MED6119203.1"/>
    <property type="molecule type" value="Genomic_DNA"/>
</dbReference>
<accession>A0ABU6R5U7</accession>
<protein>
    <recommendedName>
        <fullName evidence="3">2-oxo-4-hydroxy-4-carboxy-5-ureidoimidazoline decarboxylase</fullName>
        <ecNumber evidence="3">4.1.1.97</ecNumber>
    </recommendedName>
</protein>
<evidence type="ECO:0000256" key="6">
    <source>
        <dbReference type="ARBA" id="ARBA00023239"/>
    </source>
</evidence>
<sequence>MEDYLKVCASDKFTKYMAFSSPFRSLDHAINVAKDIFLNKLEVGSWLEALSHRDRFNTYISTATESTKQELHEWGLKYQKKFGYAFIACASGKSSDEILSELQVHYTNMPLVELDIASREEMKLIELQLTNHYVDLYFDTDSTQATEEIFEDILHEVEDVTLNSSEVNSLRNDHSMEFDTYRQ</sequence>
<evidence type="ECO:0000256" key="3">
    <source>
        <dbReference type="ARBA" id="ARBA00012257"/>
    </source>
</evidence>
<keyword evidence="9" id="KW-1185">Reference proteome</keyword>
<dbReference type="Gene3D" id="1.10.3330.10">
    <property type="entry name" value="Oxo-4-hydroxy-4-carboxy-5-ureidoimidazoline decarboxylase"/>
    <property type="match status" value="1"/>
</dbReference>
<evidence type="ECO:0000259" key="7">
    <source>
        <dbReference type="Pfam" id="PF09349"/>
    </source>
</evidence>
<dbReference type="Proteomes" id="UP001341840">
    <property type="component" value="Unassembled WGS sequence"/>
</dbReference>
<dbReference type="SUPFAM" id="SSF158694">
    <property type="entry name" value="UraD-Like"/>
    <property type="match status" value="1"/>
</dbReference>
<dbReference type="Pfam" id="PF09349">
    <property type="entry name" value="OHCU_decarbox"/>
    <property type="match status" value="1"/>
</dbReference>
<dbReference type="InterPro" id="IPR036778">
    <property type="entry name" value="OHCU_decarboxylase_sf"/>
</dbReference>
<dbReference type="PANTHER" id="PTHR43466:SF1">
    <property type="entry name" value="2-OXO-4-HYDROXY-4-CARBOXY-5-UREIDOIMIDAZOLINE DECARBOXYLASE-RELATED"/>
    <property type="match status" value="1"/>
</dbReference>
<dbReference type="PANTHER" id="PTHR43466">
    <property type="entry name" value="2-OXO-4-HYDROXY-4-CARBOXY-5-UREIDOIMIDAZOLINE DECARBOXYLASE-RELATED"/>
    <property type="match status" value="1"/>
</dbReference>
<proteinExistence type="predicted"/>
<evidence type="ECO:0000256" key="5">
    <source>
        <dbReference type="ARBA" id="ARBA00022793"/>
    </source>
</evidence>
<keyword evidence="6" id="KW-0456">Lyase</keyword>
<keyword evidence="5" id="KW-0210">Decarboxylase</keyword>
<dbReference type="InterPro" id="IPR018020">
    <property type="entry name" value="OHCU_decarboxylase"/>
</dbReference>
<dbReference type="EC" id="4.1.1.97" evidence="3"/>
<evidence type="ECO:0000256" key="1">
    <source>
        <dbReference type="ARBA" id="ARBA00001163"/>
    </source>
</evidence>
<comment type="pathway">
    <text evidence="2">Purine metabolism; urate degradation; (S)-allantoin from urate: step 3/3.</text>
</comment>
<keyword evidence="4" id="KW-0659">Purine metabolism</keyword>
<comment type="caution">
    <text evidence="8">The sequence shown here is derived from an EMBL/GenBank/DDBJ whole genome shotgun (WGS) entry which is preliminary data.</text>
</comment>
<evidence type="ECO:0000313" key="9">
    <source>
        <dbReference type="Proteomes" id="UP001341840"/>
    </source>
</evidence>
<evidence type="ECO:0000313" key="8">
    <source>
        <dbReference type="EMBL" id="MED6119203.1"/>
    </source>
</evidence>
<evidence type="ECO:0000256" key="2">
    <source>
        <dbReference type="ARBA" id="ARBA00004754"/>
    </source>
</evidence>
<gene>
    <name evidence="8" type="ORF">PIB30_009602</name>
</gene>
<feature type="domain" description="Oxo-4-hydroxy-4-carboxy-5-ureidoimidazoline decarboxylase" evidence="7">
    <location>
        <begin position="49"/>
        <end position="124"/>
    </location>
</feature>
<comment type="catalytic activity">
    <reaction evidence="1">
        <text>5-hydroxy-2-oxo-4-ureido-2,5-dihydro-1H-imidazole-5-carboxylate + H(+) = (S)-allantoin + CO2</text>
        <dbReference type="Rhea" id="RHEA:26301"/>
        <dbReference type="ChEBI" id="CHEBI:15378"/>
        <dbReference type="ChEBI" id="CHEBI:15678"/>
        <dbReference type="ChEBI" id="CHEBI:16526"/>
        <dbReference type="ChEBI" id="CHEBI:58639"/>
        <dbReference type="EC" id="4.1.1.97"/>
    </reaction>
</comment>
<name>A0ABU6R5U7_9FABA</name>
<reference evidence="8 9" key="1">
    <citation type="journal article" date="2023" name="Plants (Basel)">
        <title>Bridging the Gap: Combining Genomics and Transcriptomics Approaches to Understand Stylosanthes scabra, an Orphan Legume from the Brazilian Caatinga.</title>
        <authorList>
            <person name="Ferreira-Neto J.R.C."/>
            <person name="da Silva M.D."/>
            <person name="Binneck E."/>
            <person name="de Melo N.F."/>
            <person name="da Silva R.H."/>
            <person name="de Melo A.L.T.M."/>
            <person name="Pandolfi V."/>
            <person name="Bustamante F.O."/>
            <person name="Brasileiro-Vidal A.C."/>
            <person name="Benko-Iseppon A.M."/>
        </authorList>
    </citation>
    <scope>NUCLEOTIDE SEQUENCE [LARGE SCALE GENOMIC DNA]</scope>
    <source>
        <tissue evidence="8">Leaves</tissue>
    </source>
</reference>
<evidence type="ECO:0000256" key="4">
    <source>
        <dbReference type="ARBA" id="ARBA00022631"/>
    </source>
</evidence>